<keyword evidence="1" id="KW-0805">Transcription regulation</keyword>
<dbReference type="InterPro" id="IPR046335">
    <property type="entry name" value="LacI/GalR-like_sensor"/>
</dbReference>
<keyword evidence="3" id="KW-0804">Transcription</keyword>
<evidence type="ECO:0000256" key="2">
    <source>
        <dbReference type="ARBA" id="ARBA00023125"/>
    </source>
</evidence>
<evidence type="ECO:0000256" key="3">
    <source>
        <dbReference type="ARBA" id="ARBA00023163"/>
    </source>
</evidence>
<dbReference type="Proteomes" id="UP001257914">
    <property type="component" value="Unassembled WGS sequence"/>
</dbReference>
<evidence type="ECO:0000313" key="5">
    <source>
        <dbReference type="EMBL" id="MDU0113079.1"/>
    </source>
</evidence>
<dbReference type="SUPFAM" id="SSF53822">
    <property type="entry name" value="Periplasmic binding protein-like I"/>
    <property type="match status" value="1"/>
</dbReference>
<evidence type="ECO:0000256" key="1">
    <source>
        <dbReference type="ARBA" id="ARBA00023015"/>
    </source>
</evidence>
<feature type="domain" description="HTH lacI-type" evidence="4">
    <location>
        <begin position="2"/>
        <end position="56"/>
    </location>
</feature>
<dbReference type="CDD" id="cd06270">
    <property type="entry name" value="PBP1_GalS-like"/>
    <property type="match status" value="1"/>
</dbReference>
<dbReference type="PANTHER" id="PTHR30146">
    <property type="entry name" value="LACI-RELATED TRANSCRIPTIONAL REPRESSOR"/>
    <property type="match status" value="1"/>
</dbReference>
<keyword evidence="6" id="KW-1185">Reference proteome</keyword>
<reference evidence="5 6" key="1">
    <citation type="submission" date="2023-10" db="EMBL/GenBank/DDBJ databases">
        <title>Psychrosphaera aquimaarina strain SW33 isolated from seawater.</title>
        <authorList>
            <person name="Bayburt H."/>
            <person name="Kim J.M."/>
            <person name="Choi B.J."/>
            <person name="Jeon C.O."/>
        </authorList>
    </citation>
    <scope>NUCLEOTIDE SEQUENCE [LARGE SCALE GENOMIC DNA]</scope>
    <source>
        <strain evidence="5 6">KCTC 52743</strain>
    </source>
</reference>
<dbReference type="InterPro" id="IPR028082">
    <property type="entry name" value="Peripla_BP_I"/>
</dbReference>
<organism evidence="5 6">
    <name type="scientific">Psychrosphaera aquimarina</name>
    <dbReference type="NCBI Taxonomy" id="2044854"/>
    <lineage>
        <taxon>Bacteria</taxon>
        <taxon>Pseudomonadati</taxon>
        <taxon>Pseudomonadota</taxon>
        <taxon>Gammaproteobacteria</taxon>
        <taxon>Alteromonadales</taxon>
        <taxon>Pseudoalteromonadaceae</taxon>
        <taxon>Psychrosphaera</taxon>
    </lineage>
</organism>
<evidence type="ECO:0000313" key="6">
    <source>
        <dbReference type="Proteomes" id="UP001257914"/>
    </source>
</evidence>
<gene>
    <name evidence="5" type="ORF">RT723_08725</name>
</gene>
<dbReference type="InterPro" id="IPR010982">
    <property type="entry name" value="Lambda_DNA-bd_dom_sf"/>
</dbReference>
<evidence type="ECO:0000259" key="4">
    <source>
        <dbReference type="PROSITE" id="PS50932"/>
    </source>
</evidence>
<accession>A0ABU3R072</accession>
<comment type="caution">
    <text evidence="5">The sequence shown here is derived from an EMBL/GenBank/DDBJ whole genome shotgun (WGS) entry which is preliminary data.</text>
</comment>
<dbReference type="GO" id="GO:0003677">
    <property type="term" value="F:DNA binding"/>
    <property type="evidence" value="ECO:0007669"/>
    <property type="project" value="UniProtKB-KW"/>
</dbReference>
<dbReference type="Pfam" id="PF13377">
    <property type="entry name" value="Peripla_BP_3"/>
    <property type="match status" value="1"/>
</dbReference>
<dbReference type="Gene3D" id="3.40.50.2300">
    <property type="match status" value="2"/>
</dbReference>
<dbReference type="RefSeq" id="WP_315946691.1">
    <property type="nucleotide sequence ID" value="NZ_JAWCUA010000007.1"/>
</dbReference>
<dbReference type="Pfam" id="PF00356">
    <property type="entry name" value="LacI"/>
    <property type="match status" value="1"/>
</dbReference>
<dbReference type="EMBL" id="JAWCUA010000007">
    <property type="protein sequence ID" value="MDU0113079.1"/>
    <property type="molecule type" value="Genomic_DNA"/>
</dbReference>
<sequence>MATIYQVSDLAGVSLATVSRVMNNNAKVSDKTKQKVLDAMKELGYRPNATARSLASNRSDSVGLLVPELHGPFFGQMMGGTESELRDAGKHVIITTGHSDVDKEVDGIEFLLSRNCDALILHVEAVSDEYLIELHKGKVPIVIINRYIEEMADRCITLDNALGGYLITKSVLEKGHREIAYISGPKWKDDSNQRIKGHKKALEEFNVPFNEQLMYQGDFTQTGGCDGLTSLLDAGIPFTALVCGNDEMASGVLATARQKGMDVPKELSVTGFDNIIYASLLFPTLTTIDYPIRQMGHMAAKLVLKDVYDKKKLEIRHQFIPKLVERNSAIIV</sequence>
<proteinExistence type="predicted"/>
<dbReference type="Gene3D" id="1.10.260.40">
    <property type="entry name" value="lambda repressor-like DNA-binding domains"/>
    <property type="match status" value="1"/>
</dbReference>
<dbReference type="InterPro" id="IPR000843">
    <property type="entry name" value="HTH_LacI"/>
</dbReference>
<dbReference type="PANTHER" id="PTHR30146:SF109">
    <property type="entry name" value="HTH-TYPE TRANSCRIPTIONAL REGULATOR GALS"/>
    <property type="match status" value="1"/>
</dbReference>
<protein>
    <submittedName>
        <fullName evidence="5">LacI family DNA-binding transcriptional regulator</fullName>
    </submittedName>
</protein>
<dbReference type="CDD" id="cd01392">
    <property type="entry name" value="HTH_LacI"/>
    <property type="match status" value="1"/>
</dbReference>
<dbReference type="SUPFAM" id="SSF47413">
    <property type="entry name" value="lambda repressor-like DNA-binding domains"/>
    <property type="match status" value="1"/>
</dbReference>
<dbReference type="SMART" id="SM00354">
    <property type="entry name" value="HTH_LACI"/>
    <property type="match status" value="1"/>
</dbReference>
<name>A0ABU3R072_9GAMM</name>
<keyword evidence="2 5" id="KW-0238">DNA-binding</keyword>
<dbReference type="PROSITE" id="PS50932">
    <property type="entry name" value="HTH_LACI_2"/>
    <property type="match status" value="1"/>
</dbReference>